<keyword evidence="2" id="KW-0732">Signal</keyword>
<reference evidence="4" key="2">
    <citation type="journal article" date="2000" name="Infect. Immun.">
        <title>Molecular characterization of Mycoplasma arthritidis membrane lipoprotein MAA1.</title>
        <authorList>
            <person name="Washburn L.R."/>
            <person name="Miller E.J."/>
            <person name="Weaver K.E."/>
        </authorList>
    </citation>
    <scope>NUCLEOTIDE SEQUENCE</scope>
    <source>
        <strain evidence="4">158p10p9</strain>
    </source>
</reference>
<protein>
    <submittedName>
        <fullName evidence="4">Putative adhesin MAA1</fullName>
    </submittedName>
</protein>
<reference evidence="4" key="1">
    <citation type="journal article" date="1993" name="Infect. Immun.">
        <title>Mechanisms of attachment of Mycoplasma arthritidis to host cells in vitro.</title>
        <authorList>
            <person name="Washburn L.R."/>
            <person name="Hirsch S."/>
            <person name="Voelker L.L."/>
        </authorList>
    </citation>
    <scope>NUCLEOTIDE SEQUENCE</scope>
    <source>
        <strain evidence="4">158p10p9</strain>
    </source>
</reference>
<sequence length="747" mass="86493">MKKFKKNLSLLTVSILGTTLFATSVVAAACDDTKKKPEEPKKEDPKQKPDQKQEQGQEITELNNWLKSMSLKIVDGKIDAFYKAIEAKKDFYYSYSSKKLIAVEKGKRPNWREENEELLSLEGEFASNKHQIVNDEKPTYTDSKGMVKLSSLIRYEVKDGKIIFYFKGAIHDHKGAHKISTEVHKMEFPRQSLASNFEEYVKNLQFSYPNIEETLLDDVDTDKVRPLEGLKEGYEFAKKTIVKEPETNTLSILYSIRKKDIDYKSKNYVFNLKGWKKSSEMLKKIEEAKNKMGEEINKLDIKILNEKAYQNIKETNSHLNFEGKSNFAIGNYDVNLFKLEYVSVKFNETNKKIEVDVKLSVILDDSTSISKKFIIEGNYANGNINPHNLIEDQQKKYLNDELEKMTVHPYYSKDKTYIERLNDNELSDRSFWINDKNKSLTYTFGKVEKTSDGKYSVEVTANFFDWNESPRETKKVSIDLDKLGIDIHNKIREQNNQPPLEDKKAPSGTVEENIDPDLNTEGFKETPSDDYDGKATSIIHLKSYIENIKKQKLMLWDNEMLTQIKEKKYTLPFAQFFSYDKEKLELKSKVQFFSKSLKMVDGQTAFIISDPKETDGKLTVKLTLMTLQDFKAKNFNSENMISRRVEIDQTTFAKDYITKKFLLERYIRSLGLSFDCVGKEDMTPSEVEDINMVILDGANLPSGMKLVEKSTHKMDDKKGTLTIKCKFSYNGVETDDMFYTIKGFKKQ</sequence>
<evidence type="ECO:0000256" key="1">
    <source>
        <dbReference type="SAM" id="MobiDB-lite"/>
    </source>
</evidence>
<name>Q9RPL3_METAT</name>
<feature type="signal peptide" evidence="2">
    <location>
        <begin position="1"/>
        <end position="29"/>
    </location>
</feature>
<feature type="compositionally biased region" description="Basic and acidic residues" evidence="1">
    <location>
        <begin position="32"/>
        <end position="55"/>
    </location>
</feature>
<evidence type="ECO:0000313" key="4">
    <source>
        <dbReference type="EMBL" id="AAF03942.1"/>
    </source>
</evidence>
<feature type="domain" description="Lipoprotein-associated type-17" evidence="3">
    <location>
        <begin position="679"/>
        <end position="746"/>
    </location>
</feature>
<feature type="region of interest" description="Disordered" evidence="1">
    <location>
        <begin position="32"/>
        <end position="57"/>
    </location>
</feature>
<feature type="chain" id="PRO_5004336657" evidence="2">
    <location>
        <begin position="30"/>
        <end position="747"/>
    </location>
</feature>
<dbReference type="AlphaFoldDB" id="Q9RPL3"/>
<dbReference type="EMBL" id="AF154919">
    <property type="protein sequence ID" value="AAF03942.1"/>
    <property type="molecule type" value="Genomic_DNA"/>
</dbReference>
<accession>Q9RPL3</accession>
<organism evidence="4">
    <name type="scientific">Metamycoplasma arthritidis</name>
    <name type="common">Mycoplasma arthritidis</name>
    <dbReference type="NCBI Taxonomy" id="2111"/>
    <lineage>
        <taxon>Bacteria</taxon>
        <taxon>Bacillati</taxon>
        <taxon>Mycoplasmatota</taxon>
        <taxon>Mycoplasmoidales</taxon>
        <taxon>Metamycoplasmataceae</taxon>
        <taxon>Metamycoplasma</taxon>
    </lineage>
</organism>
<dbReference type="PROSITE" id="PS51257">
    <property type="entry name" value="PROKAR_LIPOPROTEIN"/>
    <property type="match status" value="1"/>
</dbReference>
<proteinExistence type="predicted"/>
<gene>
    <name evidence="4" type="primary">maa1</name>
</gene>
<dbReference type="Pfam" id="PF04200">
    <property type="entry name" value="Lipoprotein_17"/>
    <property type="match status" value="1"/>
</dbReference>
<feature type="region of interest" description="Disordered" evidence="1">
    <location>
        <begin position="491"/>
        <end position="528"/>
    </location>
</feature>
<dbReference type="InterPro" id="IPR007326">
    <property type="entry name" value="Lipoprotein-assoc_dom"/>
</dbReference>
<evidence type="ECO:0000256" key="2">
    <source>
        <dbReference type="SAM" id="SignalP"/>
    </source>
</evidence>
<evidence type="ECO:0000259" key="3">
    <source>
        <dbReference type="Pfam" id="PF04200"/>
    </source>
</evidence>